<dbReference type="Proteomes" id="UP000027265">
    <property type="component" value="Unassembled WGS sequence"/>
</dbReference>
<feature type="domain" description="G" evidence="2">
    <location>
        <begin position="16"/>
        <end position="116"/>
    </location>
</feature>
<evidence type="ECO:0000259" key="2">
    <source>
        <dbReference type="Pfam" id="PF01926"/>
    </source>
</evidence>
<evidence type="ECO:0000256" key="1">
    <source>
        <dbReference type="SAM" id="Coils"/>
    </source>
</evidence>
<gene>
    <name evidence="3" type="ORF">JAAARDRAFT_72807</name>
</gene>
<dbReference type="EMBL" id="KL197736">
    <property type="protein sequence ID" value="KDQ53047.1"/>
    <property type="molecule type" value="Genomic_DNA"/>
</dbReference>
<evidence type="ECO:0000313" key="4">
    <source>
        <dbReference type="Proteomes" id="UP000027265"/>
    </source>
</evidence>
<dbReference type="CDD" id="cd00882">
    <property type="entry name" value="Ras_like_GTPase"/>
    <property type="match status" value="1"/>
</dbReference>
<sequence length="359" mass="40962">MSHNQGYSVMKRRDAQIAVMGATGTGKSSFVKAVTNDRRVHIGHCLDSETDTITLSRFYEEPDARCVTLIDTPGFDDSRGAAGGLSDADILRKIAAYLEQEYDDDRKLDGLIYLHRISDVRVGNTSQRNLRMFRKLVGSQSMKNVVIVTTMWDLVPRQEAERRERELMTSKSFFKTLLDNGAELVRFGRNCQGEKFQPPLEVVSDLLKWSEPEWLCIQTEMDEGKGVAETSAGSELSQELRALITKHQNQMRELRQELAEALQERDMRLKRELDVERSKLEHEVKRWERERQRLREDLDSLRATAERQKIVSQTRLEQERAEYKRTMPSWTSSLADGVKAGASIFSALHGAGALAGLHF</sequence>
<dbReference type="InterPro" id="IPR027417">
    <property type="entry name" value="P-loop_NTPase"/>
</dbReference>
<dbReference type="AlphaFoldDB" id="A0A067PP21"/>
<name>A0A067PP21_9AGAM</name>
<reference evidence="4" key="1">
    <citation type="journal article" date="2014" name="Proc. Natl. Acad. Sci. U.S.A.">
        <title>Extensive sampling of basidiomycete genomes demonstrates inadequacy of the white-rot/brown-rot paradigm for wood decay fungi.</title>
        <authorList>
            <person name="Riley R."/>
            <person name="Salamov A.A."/>
            <person name="Brown D.W."/>
            <person name="Nagy L.G."/>
            <person name="Floudas D."/>
            <person name="Held B.W."/>
            <person name="Levasseur A."/>
            <person name="Lombard V."/>
            <person name="Morin E."/>
            <person name="Otillar R."/>
            <person name="Lindquist E.A."/>
            <person name="Sun H."/>
            <person name="LaButti K.M."/>
            <person name="Schmutz J."/>
            <person name="Jabbour D."/>
            <person name="Luo H."/>
            <person name="Baker S.E."/>
            <person name="Pisabarro A.G."/>
            <person name="Walton J.D."/>
            <person name="Blanchette R.A."/>
            <person name="Henrissat B."/>
            <person name="Martin F."/>
            <person name="Cullen D."/>
            <person name="Hibbett D.S."/>
            <person name="Grigoriev I.V."/>
        </authorList>
    </citation>
    <scope>NUCLEOTIDE SEQUENCE [LARGE SCALE GENOMIC DNA]</scope>
    <source>
        <strain evidence="4">MUCL 33604</strain>
    </source>
</reference>
<dbReference type="InParanoid" id="A0A067PP21"/>
<organism evidence="3 4">
    <name type="scientific">Jaapia argillacea MUCL 33604</name>
    <dbReference type="NCBI Taxonomy" id="933084"/>
    <lineage>
        <taxon>Eukaryota</taxon>
        <taxon>Fungi</taxon>
        <taxon>Dikarya</taxon>
        <taxon>Basidiomycota</taxon>
        <taxon>Agaricomycotina</taxon>
        <taxon>Agaricomycetes</taxon>
        <taxon>Agaricomycetidae</taxon>
        <taxon>Jaapiales</taxon>
        <taxon>Jaapiaceae</taxon>
        <taxon>Jaapia</taxon>
    </lineage>
</organism>
<dbReference type="OrthoDB" id="8954335at2759"/>
<evidence type="ECO:0000313" key="3">
    <source>
        <dbReference type="EMBL" id="KDQ53047.1"/>
    </source>
</evidence>
<dbReference type="HOGENOM" id="CLU_018003_1_1_1"/>
<accession>A0A067PP21</accession>
<keyword evidence="4" id="KW-1185">Reference proteome</keyword>
<dbReference type="Gene3D" id="3.40.50.300">
    <property type="entry name" value="P-loop containing nucleotide triphosphate hydrolases"/>
    <property type="match status" value="1"/>
</dbReference>
<dbReference type="SUPFAM" id="SSF52540">
    <property type="entry name" value="P-loop containing nucleoside triphosphate hydrolases"/>
    <property type="match status" value="1"/>
</dbReference>
<protein>
    <recommendedName>
        <fullName evidence="2">G domain-containing protein</fullName>
    </recommendedName>
</protein>
<keyword evidence="1" id="KW-0175">Coiled coil</keyword>
<proteinExistence type="predicted"/>
<dbReference type="Pfam" id="PF01926">
    <property type="entry name" value="MMR_HSR1"/>
    <property type="match status" value="1"/>
</dbReference>
<dbReference type="InterPro" id="IPR006073">
    <property type="entry name" value="GTP-bd"/>
</dbReference>
<dbReference type="GO" id="GO:0005525">
    <property type="term" value="F:GTP binding"/>
    <property type="evidence" value="ECO:0007669"/>
    <property type="project" value="InterPro"/>
</dbReference>
<feature type="coiled-coil region" evidence="1">
    <location>
        <begin position="237"/>
        <end position="311"/>
    </location>
</feature>